<comment type="cofactor">
    <cofactor evidence="1">
        <name>Mg(2+)</name>
        <dbReference type="ChEBI" id="CHEBI:18420"/>
    </cofactor>
</comment>
<name>G0NY74_CAEBE</name>
<dbReference type="InParanoid" id="G0NY74"/>
<dbReference type="InterPro" id="IPR051055">
    <property type="entry name" value="PIF1_helicase"/>
</dbReference>
<gene>
    <name evidence="3" type="ORF">CAEBREN_18268</name>
</gene>
<dbReference type="GO" id="GO:0016887">
    <property type="term" value="F:ATP hydrolysis activity"/>
    <property type="evidence" value="ECO:0007669"/>
    <property type="project" value="RHEA"/>
</dbReference>
<feature type="domain" description="DNA helicase Pif1-like DEAD-box helicase" evidence="2">
    <location>
        <begin position="9"/>
        <end position="106"/>
    </location>
</feature>
<keyword evidence="1" id="KW-0547">Nucleotide-binding</keyword>
<proteinExistence type="inferred from homology"/>
<accession>G0NY74</accession>
<dbReference type="Gene3D" id="3.40.50.300">
    <property type="entry name" value="P-loop containing nucleotide triphosphate hydrolases"/>
    <property type="match status" value="2"/>
</dbReference>
<dbReference type="SUPFAM" id="SSF52540">
    <property type="entry name" value="P-loop containing nucleoside triphosphate hydrolases"/>
    <property type="match status" value="1"/>
</dbReference>
<evidence type="ECO:0000313" key="4">
    <source>
        <dbReference type="Proteomes" id="UP000008068"/>
    </source>
</evidence>
<dbReference type="PANTHER" id="PTHR47642:SF6">
    <property type="entry name" value="ATP-DEPENDENT DNA HELICASE"/>
    <property type="match status" value="1"/>
</dbReference>
<dbReference type="EMBL" id="GL379977">
    <property type="protein sequence ID" value="EGT39960.1"/>
    <property type="molecule type" value="Genomic_DNA"/>
</dbReference>
<dbReference type="OrthoDB" id="5986116at2759"/>
<keyword evidence="1" id="KW-0233">DNA recombination</keyword>
<dbReference type="PANTHER" id="PTHR47642">
    <property type="entry name" value="ATP-DEPENDENT DNA HELICASE"/>
    <property type="match status" value="1"/>
</dbReference>
<protein>
    <recommendedName>
        <fullName evidence="1">ATP-dependent DNA helicase</fullName>
        <ecNumber evidence="1">5.6.2.3</ecNumber>
    </recommendedName>
</protein>
<keyword evidence="1" id="KW-0378">Hydrolase</keyword>
<organism evidence="4">
    <name type="scientific">Caenorhabditis brenneri</name>
    <name type="common">Nematode worm</name>
    <dbReference type="NCBI Taxonomy" id="135651"/>
    <lineage>
        <taxon>Eukaryota</taxon>
        <taxon>Metazoa</taxon>
        <taxon>Ecdysozoa</taxon>
        <taxon>Nematoda</taxon>
        <taxon>Chromadorea</taxon>
        <taxon>Rhabditida</taxon>
        <taxon>Rhabditina</taxon>
        <taxon>Rhabditomorpha</taxon>
        <taxon>Rhabditoidea</taxon>
        <taxon>Rhabditidae</taxon>
        <taxon>Peloderinae</taxon>
        <taxon>Caenorhabditis</taxon>
    </lineage>
</organism>
<dbReference type="HOGENOM" id="CLU_001613_7_2_1"/>
<dbReference type="GO" id="GO:0000723">
    <property type="term" value="P:telomere maintenance"/>
    <property type="evidence" value="ECO:0007669"/>
    <property type="project" value="InterPro"/>
</dbReference>
<dbReference type="GO" id="GO:0005524">
    <property type="term" value="F:ATP binding"/>
    <property type="evidence" value="ECO:0007669"/>
    <property type="project" value="UniProtKB-KW"/>
</dbReference>
<dbReference type="GO" id="GO:0043139">
    <property type="term" value="F:5'-3' DNA helicase activity"/>
    <property type="evidence" value="ECO:0007669"/>
    <property type="project" value="UniProtKB-EC"/>
</dbReference>
<keyword evidence="1" id="KW-0227">DNA damage</keyword>
<dbReference type="STRING" id="135651.G0NY74"/>
<evidence type="ECO:0000313" key="3">
    <source>
        <dbReference type="EMBL" id="EGT39960.1"/>
    </source>
</evidence>
<dbReference type="GO" id="GO:0006281">
    <property type="term" value="P:DNA repair"/>
    <property type="evidence" value="ECO:0007669"/>
    <property type="project" value="UniProtKB-KW"/>
</dbReference>
<dbReference type="eggNOG" id="KOG0987">
    <property type="taxonomic scope" value="Eukaryota"/>
</dbReference>
<keyword evidence="1" id="KW-0234">DNA repair</keyword>
<evidence type="ECO:0000259" key="2">
    <source>
        <dbReference type="Pfam" id="PF05970"/>
    </source>
</evidence>
<dbReference type="InterPro" id="IPR010285">
    <property type="entry name" value="DNA_helicase_pif1-like_DEAD"/>
</dbReference>
<sequence length="343" mass="39283">MPEVKNAVLKLVIIDEVSMCSAKMLDSIEEKMSLIRKNSGAFGGFSIVLFGDLLQIPPVEAEWVFKSKWWHSFEYAELQINLRQLLDPEFSQMLQRWRVGKINDADRLFLQKKCVVSKGPPRYFDRVSDTFIKIEKGDSLVLTHRNASASEINKRVIKTKFGAPLSSVSTVYHRIVKENVCERILVNEFQIACGTKVMINENLPCGLRNGEIARIVEIHADKNQNVERVDLMPTSSHIVQTVHRRVKRRDVGTNERQAKLYLPFIPAYAATFHKAQGQTLDRVVLELSASKMDAGLFFVGASRVRCGDDFYITNYHKNFQIKVNTEARDEYNRLRLLINLPPI</sequence>
<keyword evidence="4" id="KW-1185">Reference proteome</keyword>
<keyword evidence="1" id="KW-0067">ATP-binding</keyword>
<comment type="similarity">
    <text evidence="1">Belongs to the helicase family.</text>
</comment>
<evidence type="ECO:0000256" key="1">
    <source>
        <dbReference type="RuleBase" id="RU363044"/>
    </source>
</evidence>
<dbReference type="InterPro" id="IPR027417">
    <property type="entry name" value="P-loop_NTPase"/>
</dbReference>
<dbReference type="CDD" id="cd18809">
    <property type="entry name" value="SF1_C_RecD"/>
    <property type="match status" value="1"/>
</dbReference>
<dbReference type="Pfam" id="PF05970">
    <property type="entry name" value="PIF1"/>
    <property type="match status" value="1"/>
</dbReference>
<dbReference type="GO" id="GO:0006310">
    <property type="term" value="P:DNA recombination"/>
    <property type="evidence" value="ECO:0007669"/>
    <property type="project" value="UniProtKB-KW"/>
</dbReference>
<dbReference type="Proteomes" id="UP000008068">
    <property type="component" value="Unassembled WGS sequence"/>
</dbReference>
<comment type="catalytic activity">
    <reaction evidence="1">
        <text>ATP + H2O = ADP + phosphate + H(+)</text>
        <dbReference type="Rhea" id="RHEA:13065"/>
        <dbReference type="ChEBI" id="CHEBI:15377"/>
        <dbReference type="ChEBI" id="CHEBI:15378"/>
        <dbReference type="ChEBI" id="CHEBI:30616"/>
        <dbReference type="ChEBI" id="CHEBI:43474"/>
        <dbReference type="ChEBI" id="CHEBI:456216"/>
        <dbReference type="EC" id="5.6.2.3"/>
    </reaction>
</comment>
<keyword evidence="1" id="KW-0347">Helicase</keyword>
<reference evidence="4" key="1">
    <citation type="submission" date="2011-07" db="EMBL/GenBank/DDBJ databases">
        <authorList>
            <consortium name="Caenorhabditis brenneri Sequencing and Analysis Consortium"/>
            <person name="Wilson R.K."/>
        </authorList>
    </citation>
    <scope>NUCLEOTIDE SEQUENCE [LARGE SCALE GENOMIC DNA]</scope>
    <source>
        <strain evidence="4">PB2801</strain>
    </source>
</reference>
<dbReference type="EC" id="5.6.2.3" evidence="1"/>
<dbReference type="AlphaFoldDB" id="G0NY74"/>